<dbReference type="Pfam" id="PF03338">
    <property type="entry name" value="Pox_J1"/>
    <property type="match status" value="1"/>
</dbReference>
<reference evidence="1" key="1">
    <citation type="submission" date="2023-04" db="EMBL/GenBank/DDBJ databases">
        <title>Genomic characterization of avipoxvirus isolates from Andean condor (Vultur gryphus).</title>
        <authorList>
            <person name="Butt S.L."/>
            <person name="Do Nascimento G.M."/>
            <person name="Tripathy D.N."/>
            <person name="Diel D.G."/>
        </authorList>
    </citation>
    <scope>NUCLEOTIDE SEQUENCE</scope>
    <source>
        <strain evidence="1">CDPV99</strain>
    </source>
</reference>
<sequence length="148" mass="17024">MEETDQHLLTLFLTDDSSFYAYLAEKTDDEAIRDIDKVKNYMDFLLGTLIRSKEKLENIGCSYEPMSESFKTIIKVKDDGTLVKAFNKPLLNPLSEKVKLNRGYISDFAISIIRLSKNNPFNLPKNTKYINPNNNMYISNLISILKSN</sequence>
<evidence type="ECO:0000313" key="1">
    <source>
        <dbReference type="EMBL" id="WHV01297.1"/>
    </source>
</evidence>
<dbReference type="InterPro" id="IPR005006">
    <property type="entry name" value="Poxvirus_J1"/>
</dbReference>
<dbReference type="EMBL" id="OQ865376">
    <property type="protein sequence ID" value="WHV01297.1"/>
    <property type="molecule type" value="Genomic_DNA"/>
</dbReference>
<name>A0AAT9UNX8_9POXV</name>
<proteinExistence type="predicted"/>
<protein>
    <submittedName>
        <fullName evidence="1">J1 protein</fullName>
    </submittedName>
</protein>
<accession>A0AAT9UNX8</accession>
<organism evidence="1">
    <name type="scientific">Condorpox virus</name>
    <dbReference type="NCBI Taxonomy" id="3049970"/>
    <lineage>
        <taxon>Viruses</taxon>
        <taxon>Varidnaviria</taxon>
        <taxon>Bamfordvirae</taxon>
        <taxon>Nucleocytoviricota</taxon>
        <taxon>Pokkesviricetes</taxon>
        <taxon>Chitovirales</taxon>
        <taxon>Poxviridae</taxon>
        <taxon>Chordopoxvirinae</taxon>
        <taxon>Avipoxvirus</taxon>
    </lineage>
</organism>
<gene>
    <name evidence="1" type="ORF">CDPV99-181</name>
</gene>